<sequence>MKLYQIDAFSKSVFSGNPAAVCPLEEWLSDTVMQKIAAENNLAETAFYVKNSDNYEIRWFTPKIEVDLCGHATLAAAYVLFHFENHNNNLIEFYSPRSGNLTVTKTGDLLSLNFPADTLEPIPLTSQITDGLNIKPIQAFKGKSDYMFLFNNEEEILNLDPNFEKISKLAVRGIIVTAKGNNSDFVSRFFAPQSGINEDPVTGSAHTTLIPYWANELNKTQLSAIQLSERRGYLECELLENRVRISGYAKCYLIGEYFL</sequence>
<dbReference type="PIRSF" id="PIRSF016184">
    <property type="entry name" value="PhzC_PhzF"/>
    <property type="match status" value="1"/>
</dbReference>
<dbReference type="RefSeq" id="WP_306451751.1">
    <property type="nucleotide sequence ID" value="NZ_BMGA01000003.1"/>
</dbReference>
<keyword evidence="4" id="KW-1185">Reference proteome</keyword>
<dbReference type="NCBIfam" id="TIGR00654">
    <property type="entry name" value="PhzF_family"/>
    <property type="match status" value="1"/>
</dbReference>
<dbReference type="EMBL" id="BMGA01000003">
    <property type="protein sequence ID" value="GGA75594.1"/>
    <property type="molecule type" value="Genomic_DNA"/>
</dbReference>
<comment type="similarity">
    <text evidence="1">Belongs to the PhzF family.</text>
</comment>
<dbReference type="InterPro" id="IPR003719">
    <property type="entry name" value="Phenazine_PhzF-like"/>
</dbReference>
<reference evidence="4" key="1">
    <citation type="journal article" date="2019" name="Int. J. Syst. Evol. Microbiol.">
        <title>The Global Catalogue of Microorganisms (GCM) 10K type strain sequencing project: providing services to taxonomists for standard genome sequencing and annotation.</title>
        <authorList>
            <consortium name="The Broad Institute Genomics Platform"/>
            <consortium name="The Broad Institute Genome Sequencing Center for Infectious Disease"/>
            <person name="Wu L."/>
            <person name="Ma J."/>
        </authorList>
    </citation>
    <scope>NUCLEOTIDE SEQUENCE [LARGE SCALE GENOMIC DNA]</scope>
    <source>
        <strain evidence="4">CGMCC 1.12811</strain>
    </source>
</reference>
<dbReference type="PANTHER" id="PTHR13774">
    <property type="entry name" value="PHENAZINE BIOSYNTHESIS PROTEIN"/>
    <property type="match status" value="1"/>
</dbReference>
<evidence type="ECO:0000313" key="3">
    <source>
        <dbReference type="EMBL" id="GGA75594.1"/>
    </source>
</evidence>
<keyword evidence="2" id="KW-0413">Isomerase</keyword>
<evidence type="ECO:0000256" key="2">
    <source>
        <dbReference type="ARBA" id="ARBA00023235"/>
    </source>
</evidence>
<evidence type="ECO:0008006" key="5">
    <source>
        <dbReference type="Google" id="ProtNLM"/>
    </source>
</evidence>
<dbReference type="Gene3D" id="3.10.310.10">
    <property type="entry name" value="Diaminopimelate Epimerase, Chain A, domain 1"/>
    <property type="match status" value="2"/>
</dbReference>
<gene>
    <name evidence="3" type="ORF">GCM10008015_15290</name>
</gene>
<dbReference type="Pfam" id="PF02567">
    <property type="entry name" value="PhzC-PhzF"/>
    <property type="match status" value="1"/>
</dbReference>
<evidence type="ECO:0000313" key="4">
    <source>
        <dbReference type="Proteomes" id="UP000658793"/>
    </source>
</evidence>
<evidence type="ECO:0000256" key="1">
    <source>
        <dbReference type="ARBA" id="ARBA00008270"/>
    </source>
</evidence>
<protein>
    <recommendedName>
        <fullName evidence="5">Isomerase</fullName>
    </recommendedName>
</protein>
<dbReference type="SUPFAM" id="SSF54506">
    <property type="entry name" value="Diaminopimelate epimerase-like"/>
    <property type="match status" value="1"/>
</dbReference>
<name>A0ABQ1HHG9_9FLAO</name>
<accession>A0ABQ1HHG9</accession>
<organism evidence="3 4">
    <name type="scientific">Flavobacterium palustre</name>
    <dbReference type="NCBI Taxonomy" id="1476463"/>
    <lineage>
        <taxon>Bacteria</taxon>
        <taxon>Pseudomonadati</taxon>
        <taxon>Bacteroidota</taxon>
        <taxon>Flavobacteriia</taxon>
        <taxon>Flavobacteriales</taxon>
        <taxon>Flavobacteriaceae</taxon>
        <taxon>Flavobacterium</taxon>
    </lineage>
</organism>
<comment type="caution">
    <text evidence="3">The sequence shown here is derived from an EMBL/GenBank/DDBJ whole genome shotgun (WGS) entry which is preliminary data.</text>
</comment>
<dbReference type="PANTHER" id="PTHR13774:SF17">
    <property type="entry name" value="PHENAZINE BIOSYNTHESIS-LIKE DOMAIN-CONTAINING PROTEIN"/>
    <property type="match status" value="1"/>
</dbReference>
<proteinExistence type="inferred from homology"/>
<dbReference type="Proteomes" id="UP000658793">
    <property type="component" value="Unassembled WGS sequence"/>
</dbReference>